<dbReference type="InterPro" id="IPR050052">
    <property type="entry name" value="ATP-dep_Clp_protease_ClpX"/>
</dbReference>
<keyword evidence="4 6" id="KW-0067">ATP-binding</keyword>
<dbReference type="InterPro" id="IPR004487">
    <property type="entry name" value="Clp_protease_ATP-bd_su_ClpX"/>
</dbReference>
<keyword evidence="1 6" id="KW-0479">Metal-binding</keyword>
<keyword evidence="9" id="KW-0645">Protease</keyword>
<feature type="binding site" evidence="6 7">
    <location>
        <position position="35"/>
    </location>
    <ligand>
        <name>Zn(2+)</name>
        <dbReference type="ChEBI" id="CHEBI:29105"/>
    </ligand>
</feature>
<comment type="function">
    <text evidence="6">ATP-dependent specificity component of the Clp protease. It directs the protease to specific substrates. Can perform chaperone functions in the absence of ClpP.</text>
</comment>
<dbReference type="PANTHER" id="PTHR48102">
    <property type="entry name" value="ATP-DEPENDENT CLP PROTEASE ATP-BINDING SUBUNIT CLPX-LIKE, MITOCHONDRIAL-RELATED"/>
    <property type="match status" value="1"/>
</dbReference>
<dbReference type="GO" id="GO:0051301">
    <property type="term" value="P:cell division"/>
    <property type="evidence" value="ECO:0007669"/>
    <property type="project" value="TreeGrafter"/>
</dbReference>
<dbReference type="CDD" id="cd19497">
    <property type="entry name" value="RecA-like_ClpX"/>
    <property type="match status" value="1"/>
</dbReference>
<evidence type="ECO:0000313" key="9">
    <source>
        <dbReference type="EMBL" id="EOH82721.1"/>
    </source>
</evidence>
<dbReference type="SMART" id="SM00994">
    <property type="entry name" value="zf-C4_ClpX"/>
    <property type="match status" value="1"/>
</dbReference>
<dbReference type="NCBIfam" id="NF003745">
    <property type="entry name" value="PRK05342.1"/>
    <property type="match status" value="1"/>
</dbReference>
<dbReference type="InterPro" id="IPR010603">
    <property type="entry name" value="Znf_CppX_C4"/>
</dbReference>
<feature type="binding site" evidence="6 7">
    <location>
        <position position="38"/>
    </location>
    <ligand>
        <name>Zn(2+)</name>
        <dbReference type="ChEBI" id="CHEBI:29105"/>
    </ligand>
</feature>
<dbReference type="PROSITE" id="PS51902">
    <property type="entry name" value="CLPX_ZB"/>
    <property type="match status" value="1"/>
</dbReference>
<dbReference type="HAMAP" id="MF_00175">
    <property type="entry name" value="ClpX"/>
    <property type="match status" value="1"/>
</dbReference>
<dbReference type="GO" id="GO:0016887">
    <property type="term" value="F:ATP hydrolysis activity"/>
    <property type="evidence" value="ECO:0007669"/>
    <property type="project" value="InterPro"/>
</dbReference>
<dbReference type="NCBIfam" id="TIGR00382">
    <property type="entry name" value="clpX"/>
    <property type="match status" value="1"/>
</dbReference>
<dbReference type="GO" id="GO:0008270">
    <property type="term" value="F:zinc ion binding"/>
    <property type="evidence" value="ECO:0007669"/>
    <property type="project" value="UniProtKB-UniRule"/>
</dbReference>
<dbReference type="Gene3D" id="3.40.50.300">
    <property type="entry name" value="P-loop containing nucleotide triphosphate hydrolases"/>
    <property type="match status" value="1"/>
</dbReference>
<dbReference type="FunFam" id="1.10.8.60:FF:000002">
    <property type="entry name" value="ATP-dependent Clp protease ATP-binding subunit ClpX"/>
    <property type="match status" value="1"/>
</dbReference>
<dbReference type="Gene3D" id="1.10.8.60">
    <property type="match status" value="1"/>
</dbReference>
<dbReference type="STRING" id="71451.RV07_GL004224"/>
<evidence type="ECO:0000313" key="10">
    <source>
        <dbReference type="EMBL" id="EOT70537.1"/>
    </source>
</evidence>
<dbReference type="GO" id="GO:0140662">
    <property type="term" value="F:ATP-dependent protein folding chaperone"/>
    <property type="evidence" value="ECO:0007669"/>
    <property type="project" value="InterPro"/>
</dbReference>
<proteinExistence type="inferred from homology"/>
<dbReference type="Proteomes" id="UP000013783">
    <property type="component" value="Unassembled WGS sequence"/>
</dbReference>
<dbReference type="GO" id="GO:0005524">
    <property type="term" value="F:ATP binding"/>
    <property type="evidence" value="ECO:0007669"/>
    <property type="project" value="UniProtKB-UniRule"/>
</dbReference>
<evidence type="ECO:0000259" key="8">
    <source>
        <dbReference type="PROSITE" id="PS51902"/>
    </source>
</evidence>
<dbReference type="EMBL" id="ASWA01000001">
    <property type="protein sequence ID" value="EOT70537.1"/>
    <property type="molecule type" value="Genomic_DNA"/>
</dbReference>
<feature type="binding site" evidence="6 7">
    <location>
        <position position="16"/>
    </location>
    <ligand>
        <name>Zn(2+)</name>
        <dbReference type="ChEBI" id="CHEBI:29105"/>
    </ligand>
</feature>
<evidence type="ECO:0000256" key="6">
    <source>
        <dbReference type="HAMAP-Rule" id="MF_00175"/>
    </source>
</evidence>
<protein>
    <recommendedName>
        <fullName evidence="6">ATP-dependent Clp protease ATP-binding subunit ClpX</fullName>
    </recommendedName>
</protein>
<comment type="similarity">
    <text evidence="6 7">Belongs to the ClpX chaperone family.</text>
</comment>
<dbReference type="AlphaFoldDB" id="R2RQ78"/>
<dbReference type="GO" id="GO:0008233">
    <property type="term" value="F:peptidase activity"/>
    <property type="evidence" value="ECO:0007669"/>
    <property type="project" value="UniProtKB-KW"/>
</dbReference>
<dbReference type="Pfam" id="PF10431">
    <property type="entry name" value="ClpB_D2-small"/>
    <property type="match status" value="1"/>
</dbReference>
<dbReference type="InterPro" id="IPR059188">
    <property type="entry name" value="Znf_CLPX-like"/>
</dbReference>
<dbReference type="SMART" id="SM01086">
    <property type="entry name" value="ClpB_D2-small"/>
    <property type="match status" value="1"/>
</dbReference>
<dbReference type="InterPro" id="IPR046425">
    <property type="entry name" value="ClpX_bact"/>
</dbReference>
<evidence type="ECO:0000256" key="4">
    <source>
        <dbReference type="ARBA" id="ARBA00022840"/>
    </source>
</evidence>
<reference evidence="10 12" key="2">
    <citation type="submission" date="2013-03" db="EMBL/GenBank/DDBJ databases">
        <title>The Genome Sequence of Enterococcus malodoratus ATCC_43197 (PacBio/Illumina hybrid assembly).</title>
        <authorList>
            <consortium name="The Broad Institute Genomics Platform"/>
            <consortium name="The Broad Institute Genome Sequencing Center for Infectious Disease"/>
            <person name="Earl A."/>
            <person name="Russ C."/>
            <person name="Gilmore M."/>
            <person name="Surin D."/>
            <person name="Walker B."/>
            <person name="Young S."/>
            <person name="Zeng Q."/>
            <person name="Gargeya S."/>
            <person name="Fitzgerald M."/>
            <person name="Haas B."/>
            <person name="Abouelleil A."/>
            <person name="Allen A.W."/>
            <person name="Alvarado L."/>
            <person name="Arachchi H.M."/>
            <person name="Berlin A.M."/>
            <person name="Chapman S.B."/>
            <person name="Gainer-Dewar J."/>
            <person name="Goldberg J."/>
            <person name="Griggs A."/>
            <person name="Gujja S."/>
            <person name="Hansen M."/>
            <person name="Howarth C."/>
            <person name="Imamovic A."/>
            <person name="Ireland A."/>
            <person name="Larimer J."/>
            <person name="McCowan C."/>
            <person name="Murphy C."/>
            <person name="Pearson M."/>
            <person name="Poon T.W."/>
            <person name="Priest M."/>
            <person name="Roberts A."/>
            <person name="Saif S."/>
            <person name="Shea T."/>
            <person name="Sisk P."/>
            <person name="Sykes S."/>
            <person name="Wortman J."/>
            <person name="Nusbaum C."/>
            <person name="Birren B."/>
        </authorList>
    </citation>
    <scope>NUCLEOTIDE SEQUENCE [LARGE SCALE GENOMIC DNA]</scope>
    <source>
        <strain evidence="10 12">ATCC 43197</strain>
    </source>
</reference>
<keyword evidence="5 6" id="KW-0143">Chaperone</keyword>
<dbReference type="eggNOG" id="COG1219">
    <property type="taxonomic scope" value="Bacteria"/>
</dbReference>
<dbReference type="Pfam" id="PF07724">
    <property type="entry name" value="AAA_2"/>
    <property type="match status" value="1"/>
</dbReference>
<organism evidence="9 11">
    <name type="scientific">Enterococcus malodoratus ATCC 43197</name>
    <dbReference type="NCBI Taxonomy" id="1158601"/>
    <lineage>
        <taxon>Bacteria</taxon>
        <taxon>Bacillati</taxon>
        <taxon>Bacillota</taxon>
        <taxon>Bacilli</taxon>
        <taxon>Lactobacillales</taxon>
        <taxon>Enterococcaceae</taxon>
        <taxon>Enterococcus</taxon>
    </lineage>
</organism>
<evidence type="ECO:0000256" key="3">
    <source>
        <dbReference type="ARBA" id="ARBA00022833"/>
    </source>
</evidence>
<feature type="domain" description="ClpX-type ZB" evidence="8">
    <location>
        <begin position="1"/>
        <end position="54"/>
    </location>
</feature>
<dbReference type="InterPro" id="IPR003959">
    <property type="entry name" value="ATPase_AAA_core"/>
</dbReference>
<dbReference type="SUPFAM" id="SSF52540">
    <property type="entry name" value="P-loop containing nucleoside triphosphate hydrolases"/>
    <property type="match status" value="1"/>
</dbReference>
<dbReference type="InterPro" id="IPR003593">
    <property type="entry name" value="AAA+_ATPase"/>
</dbReference>
<dbReference type="GeneID" id="79785629"/>
<reference evidence="9 11" key="1">
    <citation type="submission" date="2013-02" db="EMBL/GenBank/DDBJ databases">
        <title>The Genome Sequence of Enterococcus malodoratus ATCC_43197.</title>
        <authorList>
            <consortium name="The Broad Institute Genome Sequencing Platform"/>
            <consortium name="The Broad Institute Genome Sequencing Center for Infectious Disease"/>
            <person name="Earl A.M."/>
            <person name="Gilmore M.S."/>
            <person name="Lebreton F."/>
            <person name="Walker B."/>
            <person name="Young S.K."/>
            <person name="Zeng Q."/>
            <person name="Gargeya S."/>
            <person name="Fitzgerald M."/>
            <person name="Haas B."/>
            <person name="Abouelleil A."/>
            <person name="Alvarado L."/>
            <person name="Arachchi H.M."/>
            <person name="Berlin A.M."/>
            <person name="Chapman S.B."/>
            <person name="Dewar J."/>
            <person name="Goldberg J."/>
            <person name="Griggs A."/>
            <person name="Gujja S."/>
            <person name="Hansen M."/>
            <person name="Howarth C."/>
            <person name="Imamovic A."/>
            <person name="Larimer J."/>
            <person name="McCowan C."/>
            <person name="Murphy C."/>
            <person name="Neiman D."/>
            <person name="Pearson M."/>
            <person name="Priest M."/>
            <person name="Roberts A."/>
            <person name="Saif S."/>
            <person name="Shea T."/>
            <person name="Sisk P."/>
            <person name="Sykes S."/>
            <person name="Wortman J."/>
            <person name="Nusbaum C."/>
            <person name="Birren B."/>
        </authorList>
    </citation>
    <scope>NUCLEOTIDE SEQUENCE [LARGE SCALE GENOMIC DNA]</scope>
    <source>
        <strain evidence="9 11">ATCC 43197</strain>
    </source>
</reference>
<gene>
    <name evidence="6" type="primary">clpX</name>
    <name evidence="10" type="ORF">I585_00048</name>
    <name evidence="9" type="ORF">UAI_00116</name>
</gene>
<keyword evidence="12" id="KW-1185">Reference proteome</keyword>
<dbReference type="InterPro" id="IPR027417">
    <property type="entry name" value="P-loop_NTPase"/>
</dbReference>
<dbReference type="InterPro" id="IPR038366">
    <property type="entry name" value="Znf_CppX_C4_sf"/>
</dbReference>
<comment type="subunit">
    <text evidence="6">Component of the ClpX-ClpP complex. Forms a hexameric ring that, in the presence of ATP, binds to fourteen ClpP subunits assembled into a disk-like structure with a central cavity, resembling the structure of eukaryotic proteasomes.</text>
</comment>
<dbReference type="GO" id="GO:0051082">
    <property type="term" value="F:unfolded protein binding"/>
    <property type="evidence" value="ECO:0007669"/>
    <property type="project" value="UniProtKB-UniRule"/>
</dbReference>
<keyword evidence="9" id="KW-0378">Hydrolase</keyword>
<dbReference type="Gene3D" id="6.20.220.10">
    <property type="entry name" value="ClpX chaperone, C4-type zinc finger domain"/>
    <property type="match status" value="1"/>
</dbReference>
<feature type="binding site" evidence="6">
    <location>
        <begin position="118"/>
        <end position="125"/>
    </location>
    <ligand>
        <name>ATP</name>
        <dbReference type="ChEBI" id="CHEBI:30616"/>
    </ligand>
</feature>
<dbReference type="Proteomes" id="UP000014148">
    <property type="component" value="Unassembled WGS sequence"/>
</dbReference>
<dbReference type="RefSeq" id="WP_010739012.1">
    <property type="nucleotide sequence ID" value="NZ_KB946249.1"/>
</dbReference>
<feature type="binding site" evidence="6 7">
    <location>
        <position position="13"/>
    </location>
    <ligand>
        <name>Zn(2+)</name>
        <dbReference type="ChEBI" id="CHEBI:29105"/>
    </ligand>
</feature>
<dbReference type="EMBL" id="AJAK01000004">
    <property type="protein sequence ID" value="EOH82721.1"/>
    <property type="molecule type" value="Genomic_DNA"/>
</dbReference>
<dbReference type="GO" id="GO:0051603">
    <property type="term" value="P:proteolysis involved in protein catabolic process"/>
    <property type="evidence" value="ECO:0007669"/>
    <property type="project" value="TreeGrafter"/>
</dbReference>
<evidence type="ECO:0000256" key="2">
    <source>
        <dbReference type="ARBA" id="ARBA00022741"/>
    </source>
</evidence>
<dbReference type="OrthoDB" id="9804062at2"/>
<dbReference type="SUPFAM" id="SSF57716">
    <property type="entry name" value="Glucocorticoid receptor-like (DNA-binding domain)"/>
    <property type="match status" value="1"/>
</dbReference>
<evidence type="ECO:0000256" key="7">
    <source>
        <dbReference type="PROSITE-ProRule" id="PRU01250"/>
    </source>
</evidence>
<comment type="caution">
    <text evidence="9">The sequence shown here is derived from an EMBL/GenBank/DDBJ whole genome shotgun (WGS) entry which is preliminary data.</text>
</comment>
<dbReference type="FunFam" id="3.40.50.300:FF:000005">
    <property type="entry name" value="ATP-dependent Clp protease ATP-binding subunit ClpX"/>
    <property type="match status" value="1"/>
</dbReference>
<evidence type="ECO:0000313" key="12">
    <source>
        <dbReference type="Proteomes" id="UP000014148"/>
    </source>
</evidence>
<dbReference type="GO" id="GO:0046983">
    <property type="term" value="F:protein dimerization activity"/>
    <property type="evidence" value="ECO:0007669"/>
    <property type="project" value="UniProtKB-UniRule"/>
</dbReference>
<evidence type="ECO:0000256" key="1">
    <source>
        <dbReference type="ARBA" id="ARBA00022723"/>
    </source>
</evidence>
<name>R2RQ78_9ENTE</name>
<keyword evidence="2 6" id="KW-0547">Nucleotide-binding</keyword>
<keyword evidence="3 6" id="KW-0862">Zinc</keyword>
<evidence type="ECO:0000256" key="5">
    <source>
        <dbReference type="ARBA" id="ARBA00023186"/>
    </source>
</evidence>
<dbReference type="GO" id="GO:0009376">
    <property type="term" value="C:HslUV protease complex"/>
    <property type="evidence" value="ECO:0007669"/>
    <property type="project" value="TreeGrafter"/>
</dbReference>
<evidence type="ECO:0000313" key="11">
    <source>
        <dbReference type="Proteomes" id="UP000013783"/>
    </source>
</evidence>
<dbReference type="InterPro" id="IPR019489">
    <property type="entry name" value="Clp_ATPase_C"/>
</dbReference>
<accession>R2RQ78</accession>
<dbReference type="PANTHER" id="PTHR48102:SF7">
    <property type="entry name" value="ATP-DEPENDENT CLP PROTEASE ATP-BINDING SUBUNIT CLPX-LIKE, MITOCHONDRIAL"/>
    <property type="match status" value="1"/>
</dbReference>
<dbReference type="Pfam" id="PF06689">
    <property type="entry name" value="zf-C4_ClpX"/>
    <property type="match status" value="1"/>
</dbReference>
<sequence length="415" mass="45824">MYESTGAGETVRCSFCGKTQEEVKKVVAGPGVYICNECIDLCKEIIDEEFHEEAIREFIDVPKPKELLDVLNQYVIGQDRAKKALSVAVYNHYKRVNTENDGIDEVELQKSNICLIGPTGSGKTFLAQTLARTLNVPFAIADATSLTEAGYVGEDVENILLKLLQAADYNVERAEKGIIYIDEIDKITRKSENVSITRDVSGEGVQQALLKILEGTVASVPPQGGRKHPHQEFIQIDTTNILFIVGGAFDGIETIVKNRLGEKTIGFGQNNKKIDDDESVMQQIIPEDLLKFGLIPEFIGRLPVTTALEKLTTEDLVRILTEPKNALVKQYQKLLSYDDTDLAFDADSLNAIADKAIARNTGARGLRSIIEDVMMDVMFDIPSDESIEKVIVTKDSVEGSGKPIIQYHNDKKKAG</sequence>
<dbReference type="SMART" id="SM00382">
    <property type="entry name" value="AAA"/>
    <property type="match status" value="1"/>
</dbReference>
<dbReference type="PATRIC" id="fig|1158601.3.peg.96"/>